<dbReference type="RefSeq" id="WP_055117678.1">
    <property type="nucleotide sequence ID" value="NZ_CXWA01000004.1"/>
</dbReference>
<organism evidence="3 4">
    <name type="scientific">Roseibium album</name>
    <dbReference type="NCBI Taxonomy" id="311410"/>
    <lineage>
        <taxon>Bacteria</taxon>
        <taxon>Pseudomonadati</taxon>
        <taxon>Pseudomonadota</taxon>
        <taxon>Alphaproteobacteria</taxon>
        <taxon>Hyphomicrobiales</taxon>
        <taxon>Stappiaceae</taxon>
        <taxon>Roseibium</taxon>
    </lineage>
</organism>
<evidence type="ECO:0000256" key="1">
    <source>
        <dbReference type="SAM" id="MobiDB-lite"/>
    </source>
</evidence>
<keyword evidence="2" id="KW-0812">Transmembrane</keyword>
<sequence>MANIENPNGRKHVSGGSDLRDAKPLLQAIFLGMVLAVALVAAATMANSEADENGAIQDTEIEQSLPDGKVRQDPHGR</sequence>
<feature type="region of interest" description="Disordered" evidence="1">
    <location>
        <begin position="48"/>
        <end position="77"/>
    </location>
</feature>
<keyword evidence="4" id="KW-1185">Reference proteome</keyword>
<dbReference type="GeneID" id="97672337"/>
<evidence type="ECO:0000313" key="4">
    <source>
        <dbReference type="Proteomes" id="UP000049983"/>
    </source>
</evidence>
<feature type="compositionally biased region" description="Basic and acidic residues" evidence="1">
    <location>
        <begin position="68"/>
        <end position="77"/>
    </location>
</feature>
<feature type="transmembrane region" description="Helical" evidence="2">
    <location>
        <begin position="25"/>
        <end position="46"/>
    </location>
</feature>
<protein>
    <submittedName>
        <fullName evidence="3">Uncharacterized protein</fullName>
    </submittedName>
</protein>
<accession>A0A0M6ZB39</accession>
<reference evidence="4" key="1">
    <citation type="submission" date="2015-07" db="EMBL/GenBank/DDBJ databases">
        <authorList>
            <person name="Rodrigo-Torres Lidia"/>
            <person name="Arahal R.David."/>
        </authorList>
    </citation>
    <scope>NUCLEOTIDE SEQUENCE [LARGE SCALE GENOMIC DNA]</scope>
    <source>
        <strain evidence="4">CECT 5096</strain>
    </source>
</reference>
<gene>
    <name evidence="3" type="ORF">LA5096_05071</name>
</gene>
<dbReference type="EMBL" id="CXWC01000013">
    <property type="protein sequence ID" value="CTQ77262.1"/>
    <property type="molecule type" value="Genomic_DNA"/>
</dbReference>
<name>A0A0M6ZB39_9HYPH</name>
<keyword evidence="2" id="KW-1133">Transmembrane helix</keyword>
<proteinExistence type="predicted"/>
<evidence type="ECO:0000256" key="2">
    <source>
        <dbReference type="SAM" id="Phobius"/>
    </source>
</evidence>
<dbReference type="AlphaFoldDB" id="A0A0M6ZB39"/>
<dbReference type="Proteomes" id="UP000049983">
    <property type="component" value="Unassembled WGS sequence"/>
</dbReference>
<evidence type="ECO:0000313" key="3">
    <source>
        <dbReference type="EMBL" id="CTQ77262.1"/>
    </source>
</evidence>
<keyword evidence="2" id="KW-0472">Membrane</keyword>